<dbReference type="InterPro" id="IPR031316">
    <property type="entry name" value="FlgM_C"/>
</dbReference>
<evidence type="ECO:0000313" key="11">
    <source>
        <dbReference type="EMBL" id="GAA0561216.1"/>
    </source>
</evidence>
<evidence type="ECO:0000256" key="1">
    <source>
        <dbReference type="ARBA" id="ARBA00005322"/>
    </source>
</evidence>
<dbReference type="InterPro" id="IPR035890">
    <property type="entry name" value="Anti-sigma-28_factor_FlgM_sf"/>
</dbReference>
<keyword evidence="12" id="KW-1185">Reference proteome</keyword>
<evidence type="ECO:0000256" key="2">
    <source>
        <dbReference type="ARBA" id="ARBA00017823"/>
    </source>
</evidence>
<evidence type="ECO:0000256" key="4">
    <source>
        <dbReference type="ARBA" id="ARBA00022795"/>
    </source>
</evidence>
<keyword evidence="4" id="KW-1005">Bacterial flagellum biogenesis</keyword>
<name>A0ABP3P7F9_9GAMM</name>
<comment type="function">
    <text evidence="7">Responsible for the coupling of flagellin expression to flagellar assembly by preventing expression of the flagellin genes when a component of the middle class of proteins is defective. It negatively regulates flagellar genes by inhibiting the activity of FliA by directly binding to FliA.</text>
</comment>
<sequence>MKIEPKHSLQVNPVNRLTQEQQNPGTAKATVSPAGADTPASNVSGASRALEQSFANMASHDGVDMNKVRQLQQAIARGELVLDEDALVNAIVDMHKK</sequence>
<dbReference type="NCBIfam" id="TIGR03824">
    <property type="entry name" value="FlgM_jcvi"/>
    <property type="match status" value="1"/>
</dbReference>
<accession>A0ABP3P7F9</accession>
<dbReference type="Pfam" id="PF04316">
    <property type="entry name" value="FlgM"/>
    <property type="match status" value="1"/>
</dbReference>
<keyword evidence="6" id="KW-0804">Transcription</keyword>
<evidence type="ECO:0000256" key="3">
    <source>
        <dbReference type="ARBA" id="ARBA00022491"/>
    </source>
</evidence>
<keyword evidence="5" id="KW-0805">Transcription regulation</keyword>
<evidence type="ECO:0000259" key="10">
    <source>
        <dbReference type="Pfam" id="PF04316"/>
    </source>
</evidence>
<dbReference type="InterPro" id="IPR007412">
    <property type="entry name" value="FlgM"/>
</dbReference>
<keyword evidence="3" id="KW-0678">Repressor</keyword>
<evidence type="ECO:0000256" key="9">
    <source>
        <dbReference type="SAM" id="MobiDB-lite"/>
    </source>
</evidence>
<comment type="similarity">
    <text evidence="1">Belongs to the FlgM family.</text>
</comment>
<evidence type="ECO:0000256" key="7">
    <source>
        <dbReference type="ARBA" id="ARBA00024739"/>
    </source>
</evidence>
<gene>
    <name evidence="11" type="ORF">GCM10009098_31630</name>
</gene>
<dbReference type="Proteomes" id="UP001501169">
    <property type="component" value="Unassembled WGS sequence"/>
</dbReference>
<dbReference type="SUPFAM" id="SSF101498">
    <property type="entry name" value="Anti-sigma factor FlgM"/>
    <property type="match status" value="1"/>
</dbReference>
<dbReference type="EMBL" id="BAAAEO010000005">
    <property type="protein sequence ID" value="GAA0561216.1"/>
    <property type="molecule type" value="Genomic_DNA"/>
</dbReference>
<organism evidence="11 12">
    <name type="scientific">Rheinheimera aquimaris</name>
    <dbReference type="NCBI Taxonomy" id="412437"/>
    <lineage>
        <taxon>Bacteria</taxon>
        <taxon>Pseudomonadati</taxon>
        <taxon>Pseudomonadota</taxon>
        <taxon>Gammaproteobacteria</taxon>
        <taxon>Chromatiales</taxon>
        <taxon>Chromatiaceae</taxon>
        <taxon>Rheinheimera</taxon>
    </lineage>
</organism>
<feature type="region of interest" description="Disordered" evidence="9">
    <location>
        <begin position="1"/>
        <end position="45"/>
    </location>
</feature>
<evidence type="ECO:0000256" key="8">
    <source>
        <dbReference type="ARBA" id="ARBA00030117"/>
    </source>
</evidence>
<feature type="compositionally biased region" description="Polar residues" evidence="9">
    <location>
        <begin position="9"/>
        <end position="25"/>
    </location>
</feature>
<comment type="caution">
    <text evidence="11">The sequence shown here is derived from an EMBL/GenBank/DDBJ whole genome shotgun (WGS) entry which is preliminary data.</text>
</comment>
<protein>
    <recommendedName>
        <fullName evidence="2">Negative regulator of flagellin synthesis</fullName>
    </recommendedName>
    <alternativeName>
        <fullName evidence="8">Anti-sigma-28 factor</fullName>
    </alternativeName>
</protein>
<feature type="domain" description="Anti-sigma-28 factor FlgM C-terminal" evidence="10">
    <location>
        <begin position="43"/>
        <end position="92"/>
    </location>
</feature>
<evidence type="ECO:0000256" key="6">
    <source>
        <dbReference type="ARBA" id="ARBA00023163"/>
    </source>
</evidence>
<dbReference type="RefSeq" id="WP_226767928.1">
    <property type="nucleotide sequence ID" value="NZ_BAAAEO010000005.1"/>
</dbReference>
<proteinExistence type="inferred from homology"/>
<reference evidence="12" key="1">
    <citation type="journal article" date="2019" name="Int. J. Syst. Evol. Microbiol.">
        <title>The Global Catalogue of Microorganisms (GCM) 10K type strain sequencing project: providing services to taxonomists for standard genome sequencing and annotation.</title>
        <authorList>
            <consortium name="The Broad Institute Genomics Platform"/>
            <consortium name="The Broad Institute Genome Sequencing Center for Infectious Disease"/>
            <person name="Wu L."/>
            <person name="Ma J."/>
        </authorList>
    </citation>
    <scope>NUCLEOTIDE SEQUENCE [LARGE SCALE GENOMIC DNA]</scope>
    <source>
        <strain evidence="12">JCM 14331</strain>
    </source>
</reference>
<evidence type="ECO:0000256" key="5">
    <source>
        <dbReference type="ARBA" id="ARBA00023015"/>
    </source>
</evidence>
<evidence type="ECO:0000313" key="12">
    <source>
        <dbReference type="Proteomes" id="UP001501169"/>
    </source>
</evidence>